<dbReference type="Proteomes" id="UP000064243">
    <property type="component" value="Unassembled WGS sequence"/>
</dbReference>
<name>A0A125BBM0_THIDE</name>
<sequence length="394" mass="42803">MRILMVSDVYFPRVNGVSTSIQTLRQALAAAGHESVLVAPDYPATVAEAGIVRVPGWPIPRDPEDRLMHPRALAAALDHLDPADFDLVHLHTPFLAHRAGVRWARKHGLPCVETYHTLFEEYFHHYLPFLPKVWLAAAARMISRKECDGVSAVIAPSSAMKQALLVYGVSSPIQIIPTGLNLADFANCDGPAFRARHGIAPQRPVMAYVGRVAFEKNLDFLLRVTGQVRHELPDVLLVIAGEGPARASLERAVAKRGLTHNVRFVGYLERKTELPACYCAANVFVFASKTETQGLVLLEAMALGVPVVGLAEMGTKDVLKEGQGCRIAPDDVAGFAQVLIPLLADRAAAQALGAAGKAYAAGWSESRMCEAILALYQNLHPKFGRHLERIPRAA</sequence>
<dbReference type="PATRIC" id="fig|36861.3.peg.2900"/>
<organism evidence="3 4">
    <name type="scientific">Thiobacillus denitrificans</name>
    <dbReference type="NCBI Taxonomy" id="36861"/>
    <lineage>
        <taxon>Bacteria</taxon>
        <taxon>Pseudomonadati</taxon>
        <taxon>Pseudomonadota</taxon>
        <taxon>Betaproteobacteria</taxon>
        <taxon>Nitrosomonadales</taxon>
        <taxon>Thiobacillaceae</taxon>
        <taxon>Thiobacillus</taxon>
    </lineage>
</organism>
<dbReference type="InterPro" id="IPR028098">
    <property type="entry name" value="Glyco_trans_4-like_N"/>
</dbReference>
<dbReference type="RefSeq" id="WP_059758978.1">
    <property type="nucleotide sequence ID" value="NZ_LDUG01000053.1"/>
</dbReference>
<dbReference type="SUPFAM" id="SSF53756">
    <property type="entry name" value="UDP-Glycosyltransferase/glycogen phosphorylase"/>
    <property type="match status" value="1"/>
</dbReference>
<evidence type="ECO:0000313" key="4">
    <source>
        <dbReference type="Proteomes" id="UP000064243"/>
    </source>
</evidence>
<dbReference type="InterPro" id="IPR050194">
    <property type="entry name" value="Glycosyltransferase_grp1"/>
</dbReference>
<dbReference type="Gene3D" id="3.40.50.2000">
    <property type="entry name" value="Glycogen Phosphorylase B"/>
    <property type="match status" value="2"/>
</dbReference>
<dbReference type="OrthoDB" id="9802525at2"/>
<evidence type="ECO:0000259" key="1">
    <source>
        <dbReference type="Pfam" id="PF00534"/>
    </source>
</evidence>
<dbReference type="EMBL" id="LDUG01000053">
    <property type="protein sequence ID" value="KVW92789.1"/>
    <property type="molecule type" value="Genomic_DNA"/>
</dbReference>
<keyword evidence="4" id="KW-1185">Reference proteome</keyword>
<evidence type="ECO:0000313" key="3">
    <source>
        <dbReference type="EMBL" id="KVW92789.1"/>
    </source>
</evidence>
<dbReference type="PANTHER" id="PTHR45947:SF3">
    <property type="entry name" value="SULFOQUINOVOSYL TRANSFERASE SQD2"/>
    <property type="match status" value="1"/>
</dbReference>
<dbReference type="Pfam" id="PF00534">
    <property type="entry name" value="Glycos_transf_1"/>
    <property type="match status" value="1"/>
</dbReference>
<comment type="caution">
    <text evidence="3">The sequence shown here is derived from an EMBL/GenBank/DDBJ whole genome shotgun (WGS) entry which is preliminary data.</text>
</comment>
<accession>A0A125BBM0</accession>
<dbReference type="Pfam" id="PF13439">
    <property type="entry name" value="Glyco_transf_4"/>
    <property type="match status" value="1"/>
</dbReference>
<reference evidence="3 4" key="1">
    <citation type="journal article" date="2015" name="Appl. Environ. Microbiol.">
        <title>Aerobic and Anaerobic Thiosulfate Oxidation by a Cold-Adapted, Subglacial Chemoautotroph.</title>
        <authorList>
            <person name="Harrold Z.R."/>
            <person name="Skidmore M.L."/>
            <person name="Hamilton T.L."/>
            <person name="Desch L."/>
            <person name="Amada K."/>
            <person name="van Gelder W."/>
            <person name="Glover K."/>
            <person name="Roden E.E."/>
            <person name="Boyd E.S."/>
        </authorList>
    </citation>
    <scope>NUCLEOTIDE SEQUENCE [LARGE SCALE GENOMIC DNA]</scope>
    <source>
        <strain evidence="3 4">RG</strain>
    </source>
</reference>
<proteinExistence type="predicted"/>
<dbReference type="AlphaFoldDB" id="A0A125BBM0"/>
<protein>
    <submittedName>
        <fullName evidence="3">Glycosyl transferase family 1</fullName>
    </submittedName>
</protein>
<feature type="domain" description="Glycosyltransferase subfamily 4-like N-terminal" evidence="2">
    <location>
        <begin position="14"/>
        <end position="183"/>
    </location>
</feature>
<feature type="domain" description="Glycosyl transferase family 1" evidence="1">
    <location>
        <begin position="192"/>
        <end position="357"/>
    </location>
</feature>
<evidence type="ECO:0000259" key="2">
    <source>
        <dbReference type="Pfam" id="PF13439"/>
    </source>
</evidence>
<keyword evidence="3" id="KW-0808">Transferase</keyword>
<dbReference type="STRING" id="1123392.GCA_000376425_02157"/>
<dbReference type="GO" id="GO:0016757">
    <property type="term" value="F:glycosyltransferase activity"/>
    <property type="evidence" value="ECO:0007669"/>
    <property type="project" value="InterPro"/>
</dbReference>
<dbReference type="PANTHER" id="PTHR45947">
    <property type="entry name" value="SULFOQUINOVOSYL TRANSFERASE SQD2"/>
    <property type="match status" value="1"/>
</dbReference>
<gene>
    <name evidence="3" type="ORF">ABW22_15260</name>
</gene>
<dbReference type="InterPro" id="IPR001296">
    <property type="entry name" value="Glyco_trans_1"/>
</dbReference>